<feature type="non-terminal residue" evidence="1">
    <location>
        <position position="1"/>
    </location>
</feature>
<name>A0A0L7R3S0_9HYME</name>
<keyword evidence="2" id="KW-1185">Reference proteome</keyword>
<gene>
    <name evidence="1" type="ORF">WH47_10059</name>
</gene>
<dbReference type="EMBL" id="KQ414663">
    <property type="protein sequence ID" value="KOC65479.1"/>
    <property type="molecule type" value="Genomic_DNA"/>
</dbReference>
<sequence length="160" mass="18752">HIRDLTADIHTGMQQWNALHLQGITLLKNITQEKQNESYPQILQELCDKLEIICDALDDIVKNFAEITHQIKITSFLRKNTDKLFTTWSNVKFGETAESIYNAYSHEVRIKRKIVEDIAHHYTDSWKMLFLASWVHQPLLSESLRTSLESMLLETGHRYL</sequence>
<proteinExistence type="predicted"/>
<evidence type="ECO:0000313" key="1">
    <source>
        <dbReference type="EMBL" id="KOC65479.1"/>
    </source>
</evidence>
<keyword evidence="1" id="KW-0418">Kinase</keyword>
<dbReference type="OrthoDB" id="17066at2759"/>
<accession>A0A0L7R3S0</accession>
<dbReference type="GO" id="GO:0016301">
    <property type="term" value="F:kinase activity"/>
    <property type="evidence" value="ECO:0007669"/>
    <property type="project" value="UniProtKB-KW"/>
</dbReference>
<evidence type="ECO:0000313" key="2">
    <source>
        <dbReference type="Proteomes" id="UP000053825"/>
    </source>
</evidence>
<dbReference type="AlphaFoldDB" id="A0A0L7R3S0"/>
<dbReference type="Proteomes" id="UP000053825">
    <property type="component" value="Unassembled WGS sequence"/>
</dbReference>
<protein>
    <submittedName>
        <fullName evidence="1">Cyclin-dependent kinase 2-interacting protein</fullName>
    </submittedName>
</protein>
<keyword evidence="1" id="KW-0808">Transferase</keyword>
<organism evidence="1 2">
    <name type="scientific">Habropoda laboriosa</name>
    <dbReference type="NCBI Taxonomy" id="597456"/>
    <lineage>
        <taxon>Eukaryota</taxon>
        <taxon>Metazoa</taxon>
        <taxon>Ecdysozoa</taxon>
        <taxon>Arthropoda</taxon>
        <taxon>Hexapoda</taxon>
        <taxon>Insecta</taxon>
        <taxon>Pterygota</taxon>
        <taxon>Neoptera</taxon>
        <taxon>Endopterygota</taxon>
        <taxon>Hymenoptera</taxon>
        <taxon>Apocrita</taxon>
        <taxon>Aculeata</taxon>
        <taxon>Apoidea</taxon>
        <taxon>Anthophila</taxon>
        <taxon>Apidae</taxon>
        <taxon>Habropoda</taxon>
    </lineage>
</organism>
<reference evidence="1 2" key="1">
    <citation type="submission" date="2015-07" db="EMBL/GenBank/DDBJ databases">
        <title>The genome of Habropoda laboriosa.</title>
        <authorList>
            <person name="Pan H."/>
            <person name="Kapheim K."/>
        </authorList>
    </citation>
    <scope>NUCLEOTIDE SEQUENCE [LARGE SCALE GENOMIC DNA]</scope>
    <source>
        <strain evidence="1">0110345459</strain>
    </source>
</reference>
<dbReference type="STRING" id="597456.A0A0L7R3S0"/>